<gene>
    <name evidence="4" type="ORF">DEBURN_LOCUS3463</name>
</gene>
<proteinExistence type="inferred from homology"/>
<dbReference type="SUPFAM" id="SSF117018">
    <property type="entry name" value="ATP-dependent DNA ligase DNA-binding domain"/>
    <property type="match status" value="1"/>
</dbReference>
<sequence length="133" mass="14634">MKGMELGIGSNILNKVISEISGCDVAYAAKVSVRTLIDPTSLTIDGVYNTLCSILKLKGSGTVKQKNYLVTKLLVSCKGEEIRYLTRTLIQNLWIGAVRTTSMIALARALNHYHHLEHSVHLVLWKVINSGVL</sequence>
<organism evidence="4 5">
    <name type="scientific">Diversispora eburnea</name>
    <dbReference type="NCBI Taxonomy" id="1213867"/>
    <lineage>
        <taxon>Eukaryota</taxon>
        <taxon>Fungi</taxon>
        <taxon>Fungi incertae sedis</taxon>
        <taxon>Mucoromycota</taxon>
        <taxon>Glomeromycotina</taxon>
        <taxon>Glomeromycetes</taxon>
        <taxon>Diversisporales</taxon>
        <taxon>Diversisporaceae</taxon>
        <taxon>Diversispora</taxon>
    </lineage>
</organism>
<evidence type="ECO:0000313" key="4">
    <source>
        <dbReference type="EMBL" id="CAG8477234.1"/>
    </source>
</evidence>
<dbReference type="GO" id="GO:0005634">
    <property type="term" value="C:nucleus"/>
    <property type="evidence" value="ECO:0007669"/>
    <property type="project" value="TreeGrafter"/>
</dbReference>
<dbReference type="GO" id="GO:0003910">
    <property type="term" value="F:DNA ligase (ATP) activity"/>
    <property type="evidence" value="ECO:0007669"/>
    <property type="project" value="InterPro"/>
</dbReference>
<dbReference type="GO" id="GO:0006310">
    <property type="term" value="P:DNA recombination"/>
    <property type="evidence" value="ECO:0007669"/>
    <property type="project" value="InterPro"/>
</dbReference>
<dbReference type="EMBL" id="CAJVPK010000221">
    <property type="protein sequence ID" value="CAG8477234.1"/>
    <property type="molecule type" value="Genomic_DNA"/>
</dbReference>
<evidence type="ECO:0000256" key="2">
    <source>
        <dbReference type="ARBA" id="ARBA00022598"/>
    </source>
</evidence>
<dbReference type="Gene3D" id="1.10.3260.10">
    <property type="entry name" value="DNA ligase, ATP-dependent, N-terminal domain"/>
    <property type="match status" value="1"/>
</dbReference>
<comment type="caution">
    <text evidence="4">The sequence shown here is derived from an EMBL/GenBank/DDBJ whole genome shotgun (WGS) entry which is preliminary data.</text>
</comment>
<accession>A0A9N8WBG2</accession>
<dbReference type="Proteomes" id="UP000789706">
    <property type="component" value="Unassembled WGS sequence"/>
</dbReference>
<keyword evidence="2" id="KW-0436">Ligase</keyword>
<evidence type="ECO:0000256" key="1">
    <source>
        <dbReference type="ARBA" id="ARBA00007572"/>
    </source>
</evidence>
<dbReference type="PANTHER" id="PTHR45674:SF9">
    <property type="entry name" value="DNA LIGASE 3"/>
    <property type="match status" value="1"/>
</dbReference>
<dbReference type="GO" id="GO:0006281">
    <property type="term" value="P:DNA repair"/>
    <property type="evidence" value="ECO:0007669"/>
    <property type="project" value="InterPro"/>
</dbReference>
<dbReference type="InterPro" id="IPR050191">
    <property type="entry name" value="ATP-dep_DNA_ligase"/>
</dbReference>
<feature type="domain" description="DNA ligase ATP-dependent N-terminal" evidence="3">
    <location>
        <begin position="3"/>
        <end position="107"/>
    </location>
</feature>
<dbReference type="PANTHER" id="PTHR45674">
    <property type="entry name" value="DNA LIGASE 1/3 FAMILY MEMBER"/>
    <property type="match status" value="1"/>
</dbReference>
<dbReference type="GO" id="GO:0003677">
    <property type="term" value="F:DNA binding"/>
    <property type="evidence" value="ECO:0007669"/>
    <property type="project" value="InterPro"/>
</dbReference>
<dbReference type="OrthoDB" id="206088at2759"/>
<evidence type="ECO:0000259" key="3">
    <source>
        <dbReference type="Pfam" id="PF04675"/>
    </source>
</evidence>
<name>A0A9N8WBG2_9GLOM</name>
<dbReference type="InterPro" id="IPR036599">
    <property type="entry name" value="DNA_ligase_N_sf"/>
</dbReference>
<evidence type="ECO:0000313" key="5">
    <source>
        <dbReference type="Proteomes" id="UP000789706"/>
    </source>
</evidence>
<dbReference type="InterPro" id="IPR012308">
    <property type="entry name" value="DNA_ligase_ATP-dep_N"/>
</dbReference>
<dbReference type="GO" id="GO:0006273">
    <property type="term" value="P:lagging strand elongation"/>
    <property type="evidence" value="ECO:0007669"/>
    <property type="project" value="TreeGrafter"/>
</dbReference>
<dbReference type="Pfam" id="PF04675">
    <property type="entry name" value="DNA_ligase_A_N"/>
    <property type="match status" value="1"/>
</dbReference>
<reference evidence="4" key="1">
    <citation type="submission" date="2021-06" db="EMBL/GenBank/DDBJ databases">
        <authorList>
            <person name="Kallberg Y."/>
            <person name="Tangrot J."/>
            <person name="Rosling A."/>
        </authorList>
    </citation>
    <scope>NUCLEOTIDE SEQUENCE</scope>
    <source>
        <strain evidence="4">AZ414A</strain>
    </source>
</reference>
<dbReference type="AlphaFoldDB" id="A0A9N8WBG2"/>
<protein>
    <submittedName>
        <fullName evidence="4">10334_t:CDS:1</fullName>
    </submittedName>
</protein>
<comment type="similarity">
    <text evidence="1">Belongs to the ATP-dependent DNA ligase family.</text>
</comment>
<keyword evidence="5" id="KW-1185">Reference proteome</keyword>